<protein>
    <submittedName>
        <fullName evidence="2">Uncharacterized protein</fullName>
    </submittedName>
</protein>
<sequence length="164" mass="17514">MWATVQDRQSGTSLLTGRKSERFYLRGSFGNGAPGSCPRNAGHNANDSVGLMESQSDQSVAPRITPSPDAEPLLPDSLGSVPPDSVDIATAAPSVPHRYAHQNHRGEYRVGKARRSLVTATGNQGHPHIAFDGSLTWLALGEAFRQNAVCRINLMPTCSLVTPP</sequence>
<evidence type="ECO:0000313" key="2">
    <source>
        <dbReference type="EMBL" id="KAG8078335.1"/>
    </source>
</evidence>
<evidence type="ECO:0000256" key="1">
    <source>
        <dbReference type="SAM" id="MobiDB-lite"/>
    </source>
</evidence>
<comment type="caution">
    <text evidence="2">The sequence shown here is derived from an EMBL/GenBank/DDBJ whole genome shotgun (WGS) entry which is preliminary data.</text>
</comment>
<reference evidence="2" key="2">
    <citation type="submission" date="2021-02" db="EMBL/GenBank/DDBJ databases">
        <authorList>
            <person name="Kimball J.A."/>
            <person name="Haas M.W."/>
            <person name="Macchietto M."/>
            <person name="Kono T."/>
            <person name="Duquette J."/>
            <person name="Shao M."/>
        </authorList>
    </citation>
    <scope>NUCLEOTIDE SEQUENCE</scope>
    <source>
        <tissue evidence="2">Fresh leaf tissue</tissue>
    </source>
</reference>
<reference evidence="2" key="1">
    <citation type="journal article" date="2021" name="bioRxiv">
        <title>Whole Genome Assembly and Annotation of Northern Wild Rice, Zizania palustris L., Supports a Whole Genome Duplication in the Zizania Genus.</title>
        <authorList>
            <person name="Haas M."/>
            <person name="Kono T."/>
            <person name="Macchietto M."/>
            <person name="Millas R."/>
            <person name="McGilp L."/>
            <person name="Shao M."/>
            <person name="Duquette J."/>
            <person name="Hirsch C.N."/>
            <person name="Kimball J."/>
        </authorList>
    </citation>
    <scope>NUCLEOTIDE SEQUENCE</scope>
    <source>
        <tissue evidence="2">Fresh leaf tissue</tissue>
    </source>
</reference>
<organism evidence="2 3">
    <name type="scientific">Zizania palustris</name>
    <name type="common">Northern wild rice</name>
    <dbReference type="NCBI Taxonomy" id="103762"/>
    <lineage>
        <taxon>Eukaryota</taxon>
        <taxon>Viridiplantae</taxon>
        <taxon>Streptophyta</taxon>
        <taxon>Embryophyta</taxon>
        <taxon>Tracheophyta</taxon>
        <taxon>Spermatophyta</taxon>
        <taxon>Magnoliopsida</taxon>
        <taxon>Liliopsida</taxon>
        <taxon>Poales</taxon>
        <taxon>Poaceae</taxon>
        <taxon>BOP clade</taxon>
        <taxon>Oryzoideae</taxon>
        <taxon>Oryzeae</taxon>
        <taxon>Zizaniinae</taxon>
        <taxon>Zizania</taxon>
    </lineage>
</organism>
<feature type="compositionally biased region" description="Polar residues" evidence="1">
    <location>
        <begin position="43"/>
        <end position="59"/>
    </location>
</feature>
<dbReference type="Proteomes" id="UP000729402">
    <property type="component" value="Unassembled WGS sequence"/>
</dbReference>
<keyword evidence="3" id="KW-1185">Reference proteome</keyword>
<dbReference type="AlphaFoldDB" id="A0A8J5SQP8"/>
<accession>A0A8J5SQP8</accession>
<name>A0A8J5SQP8_ZIZPA</name>
<proteinExistence type="predicted"/>
<evidence type="ECO:0000313" key="3">
    <source>
        <dbReference type="Proteomes" id="UP000729402"/>
    </source>
</evidence>
<gene>
    <name evidence="2" type="ORF">GUJ93_ZPchr0007g4085</name>
</gene>
<feature type="region of interest" description="Disordered" evidence="1">
    <location>
        <begin position="30"/>
        <end position="87"/>
    </location>
</feature>
<dbReference type="EMBL" id="JAAALK010000282">
    <property type="protein sequence ID" value="KAG8078335.1"/>
    <property type="molecule type" value="Genomic_DNA"/>
</dbReference>